<evidence type="ECO:0000313" key="3">
    <source>
        <dbReference type="Proteomes" id="UP000078541"/>
    </source>
</evidence>
<sequence>MEDETLGSMTRNEFFGQVDEEEEGRTDGVGRGKEGEGERERKKGNDRGEAGCDATTHNDDLLVDCHCTRCSRKTRPGRKKRVGRT</sequence>
<evidence type="ECO:0000313" key="2">
    <source>
        <dbReference type="EMBL" id="KYN36838.1"/>
    </source>
</evidence>
<feature type="compositionally biased region" description="Basic and acidic residues" evidence="1">
    <location>
        <begin position="25"/>
        <end position="56"/>
    </location>
</feature>
<keyword evidence="3" id="KW-1185">Reference proteome</keyword>
<reference evidence="2 3" key="1">
    <citation type="submission" date="2016-03" db="EMBL/GenBank/DDBJ databases">
        <title>Trachymyrmex septentrionalis WGS genome.</title>
        <authorList>
            <person name="Nygaard S."/>
            <person name="Hu H."/>
            <person name="Boomsma J."/>
            <person name="Zhang G."/>
        </authorList>
    </citation>
    <scope>NUCLEOTIDE SEQUENCE [LARGE SCALE GENOMIC DNA]</scope>
    <source>
        <strain evidence="2">Tsep2-gDNA-1</strain>
        <tissue evidence="2">Whole body</tissue>
    </source>
</reference>
<proteinExistence type="predicted"/>
<dbReference type="EMBL" id="KQ981727">
    <property type="protein sequence ID" value="KYN36838.1"/>
    <property type="molecule type" value="Genomic_DNA"/>
</dbReference>
<protein>
    <submittedName>
        <fullName evidence="2">Uncharacterized protein</fullName>
    </submittedName>
</protein>
<evidence type="ECO:0000256" key="1">
    <source>
        <dbReference type="SAM" id="MobiDB-lite"/>
    </source>
</evidence>
<accession>A0A195F8S1</accession>
<feature type="region of interest" description="Disordered" evidence="1">
    <location>
        <begin position="1"/>
        <end position="56"/>
    </location>
</feature>
<dbReference type="AlphaFoldDB" id="A0A195F8S1"/>
<gene>
    <name evidence="2" type="ORF">ALC56_08629</name>
</gene>
<name>A0A195F8S1_9HYME</name>
<organism evidence="2 3">
    <name type="scientific">Trachymyrmex septentrionalis</name>
    <dbReference type="NCBI Taxonomy" id="34720"/>
    <lineage>
        <taxon>Eukaryota</taxon>
        <taxon>Metazoa</taxon>
        <taxon>Ecdysozoa</taxon>
        <taxon>Arthropoda</taxon>
        <taxon>Hexapoda</taxon>
        <taxon>Insecta</taxon>
        <taxon>Pterygota</taxon>
        <taxon>Neoptera</taxon>
        <taxon>Endopterygota</taxon>
        <taxon>Hymenoptera</taxon>
        <taxon>Apocrita</taxon>
        <taxon>Aculeata</taxon>
        <taxon>Formicoidea</taxon>
        <taxon>Formicidae</taxon>
        <taxon>Myrmicinae</taxon>
        <taxon>Trachymyrmex</taxon>
    </lineage>
</organism>
<dbReference type="Proteomes" id="UP000078541">
    <property type="component" value="Unassembled WGS sequence"/>
</dbReference>